<dbReference type="InterPro" id="IPR000600">
    <property type="entry name" value="ROK"/>
</dbReference>
<dbReference type="EMBL" id="PJVH01000095">
    <property type="protein sequence ID" value="RXU82759.1"/>
    <property type="molecule type" value="Genomic_DNA"/>
</dbReference>
<comment type="caution">
    <text evidence="2">The sequence shown here is derived from an EMBL/GenBank/DDBJ whole genome shotgun (WGS) entry which is preliminary data.</text>
</comment>
<dbReference type="Proteomes" id="UP000289562">
    <property type="component" value="Unassembled WGS sequence"/>
</dbReference>
<evidence type="ECO:0000313" key="2">
    <source>
        <dbReference type="EMBL" id="RXU82759.1"/>
    </source>
</evidence>
<accession>A0AB37VRE2</accession>
<proteinExistence type="inferred from homology"/>
<protein>
    <submittedName>
        <fullName evidence="2">ROK family protein</fullName>
    </submittedName>
</protein>
<dbReference type="Pfam" id="PF00480">
    <property type="entry name" value="ROK"/>
    <property type="match status" value="1"/>
</dbReference>
<dbReference type="PANTHER" id="PTHR18964">
    <property type="entry name" value="ROK (REPRESSOR, ORF, KINASE) FAMILY"/>
    <property type="match status" value="1"/>
</dbReference>
<gene>
    <name evidence="2" type="ORF">CYQ77_13705</name>
</gene>
<dbReference type="PANTHER" id="PTHR18964:SF149">
    <property type="entry name" value="BIFUNCTIONAL UDP-N-ACETYLGLUCOSAMINE 2-EPIMERASE_N-ACETYLMANNOSAMINE KINASE"/>
    <property type="match status" value="1"/>
</dbReference>
<dbReference type="RefSeq" id="WP_002326592.1">
    <property type="nucleotide sequence ID" value="NZ_CAMRQG010000181.1"/>
</dbReference>
<dbReference type="InterPro" id="IPR043129">
    <property type="entry name" value="ATPase_NBD"/>
</dbReference>
<evidence type="ECO:0000313" key="3">
    <source>
        <dbReference type="Proteomes" id="UP000289562"/>
    </source>
</evidence>
<dbReference type="Gene3D" id="3.30.420.40">
    <property type="match status" value="1"/>
</dbReference>
<sequence>MYVGIDVGGTSIKYGLVDSKGNIVAKDTLVTSFEKEELLQNLADIVEKYVSSSPETIEGVGISMPGIVQEDGFLLTAGAIRSCYGINLKEEMEKRTGILTKEVIDSNGANLDWENK</sequence>
<evidence type="ECO:0000256" key="1">
    <source>
        <dbReference type="ARBA" id="ARBA00006479"/>
    </source>
</evidence>
<organism evidence="2 3">
    <name type="scientific">Enterococcus faecium</name>
    <name type="common">Streptococcus faecium</name>
    <dbReference type="NCBI Taxonomy" id="1352"/>
    <lineage>
        <taxon>Bacteria</taxon>
        <taxon>Bacillati</taxon>
        <taxon>Bacillota</taxon>
        <taxon>Bacilli</taxon>
        <taxon>Lactobacillales</taxon>
        <taxon>Enterococcaceae</taxon>
        <taxon>Enterococcus</taxon>
    </lineage>
</organism>
<dbReference type="SUPFAM" id="SSF53067">
    <property type="entry name" value="Actin-like ATPase domain"/>
    <property type="match status" value="1"/>
</dbReference>
<dbReference type="AlphaFoldDB" id="A0AB37VRE2"/>
<name>A0AB37VRE2_ENTFC</name>
<reference evidence="2 3" key="1">
    <citation type="submission" date="2017-12" db="EMBL/GenBank/DDBJ databases">
        <title>A pool of 800 enterococci isolated from chicken carcass rinse samples from New Zealand.</title>
        <authorList>
            <person name="Zhang J."/>
            <person name="Rogers L."/>
            <person name="Midwinter A."/>
            <person name="French N."/>
        </authorList>
    </citation>
    <scope>NUCLEOTIDE SEQUENCE [LARGE SCALE GENOMIC DNA]</scope>
    <source>
        <strain evidence="2 3">EN697</strain>
    </source>
</reference>
<comment type="similarity">
    <text evidence="1">Belongs to the ROK (NagC/XylR) family.</text>
</comment>